<name>A0ABV5ZZ04_9PSEU</name>
<dbReference type="CDD" id="cd01832">
    <property type="entry name" value="SGNH_hydrolase_like_1"/>
    <property type="match status" value="1"/>
</dbReference>
<organism evidence="2 3">
    <name type="scientific">Allokutzneria oryzae</name>
    <dbReference type="NCBI Taxonomy" id="1378989"/>
    <lineage>
        <taxon>Bacteria</taxon>
        <taxon>Bacillati</taxon>
        <taxon>Actinomycetota</taxon>
        <taxon>Actinomycetes</taxon>
        <taxon>Pseudonocardiales</taxon>
        <taxon>Pseudonocardiaceae</taxon>
        <taxon>Allokutzneria</taxon>
    </lineage>
</organism>
<accession>A0ABV5ZZ04</accession>
<dbReference type="GO" id="GO:0016787">
    <property type="term" value="F:hydrolase activity"/>
    <property type="evidence" value="ECO:0007669"/>
    <property type="project" value="UniProtKB-KW"/>
</dbReference>
<sequence>MQWGTFVAIGDSFTEGLDDPGLDGQYRGWADRTAERMAQNNPGLRYANLAIRGKLLDEIVAEQVPLASTLHPDLVTFCGGGNDLIKPAADPDALAELYESAVSQLRAAGSQVVVFTGFDTRDTPVLRRVRGKVATYNAHLRAIADRHDCLVVDMWSMRVLQDRRMWSEDRLHLTPEGHHRVALRTCEVLGVPVDEDWSAPLPEVPPATWVTLRRDDLHWARVHLVPWLGRHLRGISAGDNIQPKRPELAELAESSCGGAADR</sequence>
<dbReference type="RefSeq" id="WP_377853887.1">
    <property type="nucleotide sequence ID" value="NZ_JBHLZU010000018.1"/>
</dbReference>
<gene>
    <name evidence="2" type="ORF">ACFFQA_19430</name>
</gene>
<dbReference type="InterPro" id="IPR053140">
    <property type="entry name" value="GDSL_Rv0518-like"/>
</dbReference>
<dbReference type="PANTHER" id="PTHR43784:SF2">
    <property type="entry name" value="GDSL-LIKE LIPASE_ACYLHYDROLASE, PUTATIVE (AFU_ORTHOLOGUE AFUA_2G00820)-RELATED"/>
    <property type="match status" value="1"/>
</dbReference>
<comment type="caution">
    <text evidence="2">The sequence shown here is derived from an EMBL/GenBank/DDBJ whole genome shotgun (WGS) entry which is preliminary data.</text>
</comment>
<dbReference type="EC" id="3.1.-.-" evidence="2"/>
<feature type="domain" description="SGNH hydrolase-type esterase" evidence="1">
    <location>
        <begin position="8"/>
        <end position="179"/>
    </location>
</feature>
<dbReference type="Gene3D" id="3.40.50.1110">
    <property type="entry name" value="SGNH hydrolase"/>
    <property type="match status" value="1"/>
</dbReference>
<keyword evidence="3" id="KW-1185">Reference proteome</keyword>
<dbReference type="Pfam" id="PF13472">
    <property type="entry name" value="Lipase_GDSL_2"/>
    <property type="match status" value="1"/>
</dbReference>
<dbReference type="PANTHER" id="PTHR43784">
    <property type="entry name" value="GDSL-LIKE LIPASE/ACYLHYDROLASE, PUTATIVE (AFU_ORTHOLOGUE AFUA_2G00820)-RELATED"/>
    <property type="match status" value="1"/>
</dbReference>
<evidence type="ECO:0000259" key="1">
    <source>
        <dbReference type="Pfam" id="PF13472"/>
    </source>
</evidence>
<evidence type="ECO:0000313" key="2">
    <source>
        <dbReference type="EMBL" id="MFB9906115.1"/>
    </source>
</evidence>
<keyword evidence="2" id="KW-0378">Hydrolase</keyword>
<dbReference type="EMBL" id="JBHLZU010000018">
    <property type="protein sequence ID" value="MFB9906115.1"/>
    <property type="molecule type" value="Genomic_DNA"/>
</dbReference>
<dbReference type="Proteomes" id="UP001589693">
    <property type="component" value="Unassembled WGS sequence"/>
</dbReference>
<dbReference type="InterPro" id="IPR013830">
    <property type="entry name" value="SGNH_hydro"/>
</dbReference>
<protein>
    <submittedName>
        <fullName evidence="2">SGNH/GDSL hydrolase family protein</fullName>
        <ecNumber evidence="2">3.1.-.-</ecNumber>
    </submittedName>
</protein>
<reference evidence="2 3" key="1">
    <citation type="submission" date="2024-09" db="EMBL/GenBank/DDBJ databases">
        <authorList>
            <person name="Sun Q."/>
            <person name="Mori K."/>
        </authorList>
    </citation>
    <scope>NUCLEOTIDE SEQUENCE [LARGE SCALE GENOMIC DNA]</scope>
    <source>
        <strain evidence="2 3">TBRC 7907</strain>
    </source>
</reference>
<dbReference type="InterPro" id="IPR036514">
    <property type="entry name" value="SGNH_hydro_sf"/>
</dbReference>
<proteinExistence type="predicted"/>
<dbReference type="SUPFAM" id="SSF52266">
    <property type="entry name" value="SGNH hydrolase"/>
    <property type="match status" value="1"/>
</dbReference>
<evidence type="ECO:0000313" key="3">
    <source>
        <dbReference type="Proteomes" id="UP001589693"/>
    </source>
</evidence>